<dbReference type="AlphaFoldDB" id="A0A9N9QB93"/>
<evidence type="ECO:0000313" key="10">
    <source>
        <dbReference type="Proteomes" id="UP001152799"/>
    </source>
</evidence>
<evidence type="ECO:0000256" key="1">
    <source>
        <dbReference type="ARBA" id="ARBA00004123"/>
    </source>
</evidence>
<evidence type="ECO:0000256" key="8">
    <source>
        <dbReference type="SAM" id="MobiDB-lite"/>
    </source>
</evidence>
<dbReference type="Pfam" id="PF03517">
    <property type="entry name" value="Voldacs"/>
    <property type="match status" value="1"/>
</dbReference>
<evidence type="ECO:0000256" key="4">
    <source>
        <dbReference type="ARBA" id="ARBA00015653"/>
    </source>
</evidence>
<name>A0A9N9QB93_9CUCU</name>
<evidence type="ECO:0000256" key="2">
    <source>
        <dbReference type="ARBA" id="ARBA00004496"/>
    </source>
</evidence>
<gene>
    <name evidence="9" type="ORF">CEUTPL_LOCUS3922</name>
</gene>
<dbReference type="GO" id="GO:0006821">
    <property type="term" value="P:chloride transport"/>
    <property type="evidence" value="ECO:0007669"/>
    <property type="project" value="InterPro"/>
</dbReference>
<dbReference type="InterPro" id="IPR003521">
    <property type="entry name" value="ICln"/>
</dbReference>
<comment type="subcellular location">
    <subcellularLocation>
        <location evidence="2">Cytoplasm</location>
    </subcellularLocation>
    <subcellularLocation>
        <location evidence="1">Nucleus</location>
    </subcellularLocation>
</comment>
<organism evidence="9 10">
    <name type="scientific">Ceutorhynchus assimilis</name>
    <name type="common">cabbage seed weevil</name>
    <dbReference type="NCBI Taxonomy" id="467358"/>
    <lineage>
        <taxon>Eukaryota</taxon>
        <taxon>Metazoa</taxon>
        <taxon>Ecdysozoa</taxon>
        <taxon>Arthropoda</taxon>
        <taxon>Hexapoda</taxon>
        <taxon>Insecta</taxon>
        <taxon>Pterygota</taxon>
        <taxon>Neoptera</taxon>
        <taxon>Endopterygota</taxon>
        <taxon>Coleoptera</taxon>
        <taxon>Polyphaga</taxon>
        <taxon>Cucujiformia</taxon>
        <taxon>Curculionidae</taxon>
        <taxon>Ceutorhynchinae</taxon>
        <taxon>Ceutorhynchus</taxon>
    </lineage>
</organism>
<evidence type="ECO:0000256" key="7">
    <source>
        <dbReference type="ARBA" id="ARBA00045890"/>
    </source>
</evidence>
<dbReference type="PANTHER" id="PTHR21399">
    <property type="entry name" value="CHLORIDE CONDUCTANCE REGULATORY PROTEIN ICLN"/>
    <property type="match status" value="1"/>
</dbReference>
<feature type="compositionally biased region" description="Acidic residues" evidence="8">
    <location>
        <begin position="138"/>
        <end position="157"/>
    </location>
</feature>
<dbReference type="OrthoDB" id="19714at2759"/>
<dbReference type="Gene3D" id="2.30.29.30">
    <property type="entry name" value="Pleckstrin-homology domain (PH domain)/Phosphotyrosine-binding domain (PTB)"/>
    <property type="match status" value="1"/>
</dbReference>
<dbReference type="Proteomes" id="UP001152799">
    <property type="component" value="Chromosome 13"/>
</dbReference>
<proteinExistence type="inferred from homology"/>
<evidence type="ECO:0000256" key="5">
    <source>
        <dbReference type="ARBA" id="ARBA00022490"/>
    </source>
</evidence>
<dbReference type="GO" id="GO:0034709">
    <property type="term" value="C:methylosome"/>
    <property type="evidence" value="ECO:0007669"/>
    <property type="project" value="InterPro"/>
</dbReference>
<evidence type="ECO:0000313" key="9">
    <source>
        <dbReference type="EMBL" id="CAG9763254.1"/>
    </source>
</evidence>
<dbReference type="InterPro" id="IPR039924">
    <property type="entry name" value="ICln/Lot5/Saf5"/>
</dbReference>
<dbReference type="GO" id="GO:0034715">
    <property type="term" value="C:pICln-Sm protein complex"/>
    <property type="evidence" value="ECO:0007669"/>
    <property type="project" value="InterPro"/>
</dbReference>
<dbReference type="InterPro" id="IPR011993">
    <property type="entry name" value="PH-like_dom_sf"/>
</dbReference>
<comment type="similarity">
    <text evidence="3">Belongs to the pICln (TC 1.A.47) family.</text>
</comment>
<keyword evidence="10" id="KW-1185">Reference proteome</keyword>
<dbReference type="GO" id="GO:0000387">
    <property type="term" value="P:spliceosomal snRNP assembly"/>
    <property type="evidence" value="ECO:0007669"/>
    <property type="project" value="InterPro"/>
</dbReference>
<comment type="function">
    <text evidence="7">Involved in both the assembly of spliceosomal snRNPs and the methylation of Sm proteins. Chaperone that regulates the assembly of spliceosomal U1, U2, U4 and U5 small nuclear ribonucleoproteins (snRNPs), the building blocks of the spliceosome, and thereby plays an important role in the splicing of cellular pre-mRNAs. Most spliceosomal snRNPs contain a common set of Sm proteins SNRPB, SNRPD1, SNRPD2, SNRPD3, SNRPE, SNRPF and SNRPG that assemble in a heptameric protein ring on the Sm site of the small nuclear RNA to form the core snRNP (Sm core). In the cytosol, the Sm proteins SNRPD1, SNRPD2, SNRPE, SNRPF and SNRPG are trapped in an inactive 6S pICln-Sm complex by the chaperone CLNS1A that controls the assembly of the core snRNP. Dissociation by the SMN complex of CLNS1A from the trapped Sm proteins and their transfer to an SMN-Sm complex triggers the assembly of core snRNPs and their transport to the nucleus.</text>
</comment>
<reference evidence="9" key="1">
    <citation type="submission" date="2022-01" db="EMBL/GenBank/DDBJ databases">
        <authorList>
            <person name="King R."/>
        </authorList>
    </citation>
    <scope>NUCLEOTIDE SEQUENCE</scope>
</reference>
<feature type="region of interest" description="Disordered" evidence="8">
    <location>
        <begin position="131"/>
        <end position="168"/>
    </location>
</feature>
<accession>A0A9N9QB93</accession>
<dbReference type="PRINTS" id="PR01348">
    <property type="entry name" value="ICLNCHANNEL"/>
</dbReference>
<keyword evidence="5" id="KW-0963">Cytoplasm</keyword>
<dbReference type="GO" id="GO:0006884">
    <property type="term" value="P:cell volume homeostasis"/>
    <property type="evidence" value="ECO:0007669"/>
    <property type="project" value="InterPro"/>
</dbReference>
<protein>
    <recommendedName>
        <fullName evidence="4">Methylosome subunit pICln</fullName>
    </recommendedName>
</protein>
<dbReference type="GO" id="GO:0005681">
    <property type="term" value="C:spliceosomal complex"/>
    <property type="evidence" value="ECO:0007669"/>
    <property type="project" value="TreeGrafter"/>
</dbReference>
<sequence>MVILNSFAHPDSNIVHQQRNVRAILNKKDLGIGTLFISERTLCWQEKDDAGFSIGYPDVTLHAISKDETIYPTQCVYIMVDGYITMPGDESHIEEDSDDAESETEISEIILVPTEETSENLNGIYEAIKICQEKNPDPDDMDEDDDYLYEDAEEDHGDDGGRGAGGDTAAIDISRRMEEISVNINYNNTENGNDEEEFEDAD</sequence>
<dbReference type="PANTHER" id="PTHR21399:SF0">
    <property type="entry name" value="METHYLOSOME SUBUNIT PICLN"/>
    <property type="match status" value="1"/>
</dbReference>
<dbReference type="GO" id="GO:0045292">
    <property type="term" value="P:mRNA cis splicing, via spliceosome"/>
    <property type="evidence" value="ECO:0007669"/>
    <property type="project" value="TreeGrafter"/>
</dbReference>
<dbReference type="GO" id="GO:0005829">
    <property type="term" value="C:cytosol"/>
    <property type="evidence" value="ECO:0007669"/>
    <property type="project" value="InterPro"/>
</dbReference>
<evidence type="ECO:0000256" key="3">
    <source>
        <dbReference type="ARBA" id="ARBA00007054"/>
    </source>
</evidence>
<dbReference type="GO" id="GO:0005886">
    <property type="term" value="C:plasma membrane"/>
    <property type="evidence" value="ECO:0007669"/>
    <property type="project" value="InterPro"/>
</dbReference>
<keyword evidence="6" id="KW-0539">Nucleus</keyword>
<evidence type="ECO:0000256" key="6">
    <source>
        <dbReference type="ARBA" id="ARBA00023242"/>
    </source>
</evidence>
<dbReference type="EMBL" id="OU892289">
    <property type="protein sequence ID" value="CAG9763254.1"/>
    <property type="molecule type" value="Genomic_DNA"/>
</dbReference>